<keyword evidence="11 14" id="KW-1015">Disulfide bond</keyword>
<dbReference type="HAMAP" id="MF_00286">
    <property type="entry name" value="DsbB"/>
    <property type="match status" value="1"/>
</dbReference>
<evidence type="ECO:0000256" key="3">
    <source>
        <dbReference type="ARBA" id="ARBA00022448"/>
    </source>
</evidence>
<evidence type="ECO:0000256" key="12">
    <source>
        <dbReference type="ARBA" id="ARBA00023186"/>
    </source>
</evidence>
<dbReference type="InterPro" id="IPR050183">
    <property type="entry name" value="DsbB"/>
</dbReference>
<feature type="topological domain" description="Periplasmic" evidence="14">
    <location>
        <begin position="31"/>
        <end position="48"/>
    </location>
</feature>
<feature type="topological domain" description="Cytoplasmic" evidence="14">
    <location>
        <begin position="65"/>
        <end position="70"/>
    </location>
</feature>
<dbReference type="KEGG" id="den:MHIR_DE00309"/>
<evidence type="ECO:0000256" key="1">
    <source>
        <dbReference type="ARBA" id="ARBA00004429"/>
    </source>
</evidence>
<keyword evidence="5" id="KW-0997">Cell inner membrane</keyword>
<evidence type="ECO:0000256" key="5">
    <source>
        <dbReference type="ARBA" id="ARBA00022519"/>
    </source>
</evidence>
<feature type="topological domain" description="Periplasmic" evidence="14">
    <location>
        <begin position="89"/>
        <end position="143"/>
    </location>
</feature>
<keyword evidence="17" id="KW-1185">Reference proteome</keyword>
<dbReference type="Gene3D" id="1.20.1550.10">
    <property type="entry name" value="DsbB-like"/>
    <property type="match status" value="1"/>
</dbReference>
<evidence type="ECO:0000256" key="14">
    <source>
        <dbReference type="HAMAP-Rule" id="MF_00286"/>
    </source>
</evidence>
<dbReference type="Pfam" id="PF02600">
    <property type="entry name" value="DsbB"/>
    <property type="match status" value="1"/>
</dbReference>
<organism evidence="16 17">
    <name type="scientific">Candidatus Doolittlea endobia</name>
    <dbReference type="NCBI Taxonomy" id="1778262"/>
    <lineage>
        <taxon>Bacteria</taxon>
        <taxon>Pseudomonadati</taxon>
        <taxon>Pseudomonadota</taxon>
        <taxon>Gammaproteobacteria</taxon>
        <taxon>Enterobacterales</taxon>
        <taxon>Enterobacteriaceae</taxon>
        <taxon>Candidatus Doolittlea</taxon>
    </lineage>
</organism>
<dbReference type="SUPFAM" id="SSF158442">
    <property type="entry name" value="DsbB-like"/>
    <property type="match status" value="1"/>
</dbReference>
<dbReference type="PANTHER" id="PTHR36570:SF2">
    <property type="entry name" value="DISULFIDE BOND FORMATION PROTEIN B"/>
    <property type="match status" value="1"/>
</dbReference>
<feature type="transmembrane region" description="Helical" evidence="15">
    <location>
        <begin position="12"/>
        <end position="37"/>
    </location>
</feature>
<comment type="similarity">
    <text evidence="2 14">Belongs to the DsbB family.</text>
</comment>
<evidence type="ECO:0000256" key="7">
    <source>
        <dbReference type="ARBA" id="ARBA00022982"/>
    </source>
</evidence>
<dbReference type="GO" id="GO:0015035">
    <property type="term" value="F:protein-disulfide reductase activity"/>
    <property type="evidence" value="ECO:0007669"/>
    <property type="project" value="UniProtKB-UniRule"/>
</dbReference>
<dbReference type="PANTHER" id="PTHR36570">
    <property type="entry name" value="DISULFIDE BOND FORMATION PROTEIN B"/>
    <property type="match status" value="1"/>
</dbReference>
<evidence type="ECO:0000256" key="2">
    <source>
        <dbReference type="ARBA" id="ARBA00008823"/>
    </source>
</evidence>
<evidence type="ECO:0000256" key="4">
    <source>
        <dbReference type="ARBA" id="ARBA00022475"/>
    </source>
</evidence>
<evidence type="ECO:0000256" key="9">
    <source>
        <dbReference type="ARBA" id="ARBA00023002"/>
    </source>
</evidence>
<dbReference type="InterPro" id="IPR023380">
    <property type="entry name" value="DsbB-like_sf"/>
</dbReference>
<name>A0A143WSD2_9ENTR</name>
<dbReference type="EMBL" id="LN999833">
    <property type="protein sequence ID" value="CUX96610.1"/>
    <property type="molecule type" value="Genomic_DNA"/>
</dbReference>
<dbReference type="PATRIC" id="fig|1778262.3.peg.570"/>
<keyword evidence="9 14" id="KW-0560">Oxidoreductase</keyword>
<dbReference type="Proteomes" id="UP000095322">
    <property type="component" value="Chromosome I"/>
</dbReference>
<keyword evidence="12 14" id="KW-0143">Chaperone</keyword>
<feature type="transmembrane region" description="Helical" evidence="15">
    <location>
        <begin position="49"/>
        <end position="78"/>
    </location>
</feature>
<evidence type="ECO:0000313" key="16">
    <source>
        <dbReference type="EMBL" id="CUX96610.1"/>
    </source>
</evidence>
<keyword evidence="4 14" id="KW-1003">Cell membrane</keyword>
<dbReference type="GO" id="GO:0009055">
    <property type="term" value="F:electron transfer activity"/>
    <property type="evidence" value="ECO:0007669"/>
    <property type="project" value="UniProtKB-UniRule"/>
</dbReference>
<protein>
    <recommendedName>
        <fullName evidence="14">Disulfide bond formation protein B</fullName>
    </recommendedName>
    <alternativeName>
        <fullName evidence="14">Disulfide oxidoreductase</fullName>
    </alternativeName>
</protein>
<keyword evidence="7 14" id="KW-0249">Electron transport</keyword>
<evidence type="ECO:0000256" key="10">
    <source>
        <dbReference type="ARBA" id="ARBA00023136"/>
    </source>
</evidence>
<comment type="function">
    <text evidence="14">Required for disulfide bond formation in some periplasmic proteins. Acts by oxidizing the DsbA protein.</text>
</comment>
<accession>A0A143WSD2</accession>
<dbReference type="GO" id="GO:0006457">
    <property type="term" value="P:protein folding"/>
    <property type="evidence" value="ECO:0007669"/>
    <property type="project" value="InterPro"/>
</dbReference>
<feature type="transmembrane region" description="Helical" evidence="15">
    <location>
        <begin position="144"/>
        <end position="165"/>
    </location>
</feature>
<sequence length="175" mass="20158">MRSLNRCSKRRAVWLALALTAFALELVALCFQHIMLLKPCVLCIYQRCALYGIMASGLVGAISPATPLRFAGLIIWLYSAWKGLMLAMQYTDIQLHPSLLVTCDFCISFPTWLPLDKWMPLIFSTNGDCIVHQRRFLSMEMPRWMILIFIAYLVLAILILLSQFFPSRKRDFFSL</sequence>
<evidence type="ECO:0000256" key="11">
    <source>
        <dbReference type="ARBA" id="ARBA00023157"/>
    </source>
</evidence>
<dbReference type="NCBIfam" id="NF002485">
    <property type="entry name" value="PRK01749.1"/>
    <property type="match status" value="1"/>
</dbReference>
<reference evidence="17" key="1">
    <citation type="submission" date="2016-01" db="EMBL/GenBank/DDBJ databases">
        <authorList>
            <person name="Husnik F."/>
        </authorList>
    </citation>
    <scope>NUCLEOTIDE SEQUENCE [LARGE SCALE GENOMIC DNA]</scope>
</reference>
<dbReference type="AlphaFoldDB" id="A0A143WSD2"/>
<keyword evidence="13 14" id="KW-0676">Redox-active center</keyword>
<keyword evidence="10 14" id="KW-0472">Membrane</keyword>
<keyword evidence="3 14" id="KW-0813">Transport</keyword>
<keyword evidence="6 14" id="KW-0812">Transmembrane</keyword>
<evidence type="ECO:0000256" key="15">
    <source>
        <dbReference type="SAM" id="Phobius"/>
    </source>
</evidence>
<comment type="subcellular location">
    <subcellularLocation>
        <location evidence="1">Cell inner membrane</location>
        <topology evidence="1">Multi-pass membrane protein</topology>
    </subcellularLocation>
    <subcellularLocation>
        <location evidence="14">Cell membrane</location>
        <topology evidence="14">Multi-pass membrane protein</topology>
    </subcellularLocation>
</comment>
<proteinExistence type="inferred from homology"/>
<evidence type="ECO:0000256" key="6">
    <source>
        <dbReference type="ARBA" id="ARBA00022692"/>
    </source>
</evidence>
<dbReference type="STRING" id="1778262.MHIR_DE00309"/>
<evidence type="ECO:0000256" key="13">
    <source>
        <dbReference type="ARBA" id="ARBA00023284"/>
    </source>
</evidence>
<feature type="topological domain" description="Cytoplasmic" evidence="14">
    <location>
        <begin position="1"/>
        <end position="13"/>
    </location>
</feature>
<dbReference type="InterPro" id="IPR022920">
    <property type="entry name" value="Disulphide_bond_form_DsbB"/>
</dbReference>
<dbReference type="InterPro" id="IPR003752">
    <property type="entry name" value="DiS_bond_form_DsbB/BdbC"/>
</dbReference>
<dbReference type="GO" id="GO:0005886">
    <property type="term" value="C:plasma membrane"/>
    <property type="evidence" value="ECO:0007669"/>
    <property type="project" value="UniProtKB-SubCell"/>
</dbReference>
<feature type="topological domain" description="Cytoplasmic" evidence="14">
    <location>
        <begin position="163"/>
        <end position="175"/>
    </location>
</feature>
<gene>
    <name evidence="14 16" type="primary">dsbB</name>
    <name evidence="16" type="ORF">MHIR_DE00309</name>
</gene>
<feature type="disulfide bond" description="Redox-active" evidence="14">
    <location>
        <begin position="40"/>
        <end position="43"/>
    </location>
</feature>
<feature type="disulfide bond" description="Redox-active" evidence="14">
    <location>
        <begin position="103"/>
        <end position="129"/>
    </location>
</feature>
<evidence type="ECO:0000256" key="8">
    <source>
        <dbReference type="ARBA" id="ARBA00022989"/>
    </source>
</evidence>
<keyword evidence="8 14" id="KW-1133">Transmembrane helix</keyword>
<evidence type="ECO:0000313" key="17">
    <source>
        <dbReference type="Proteomes" id="UP000095322"/>
    </source>
</evidence>